<dbReference type="InterPro" id="IPR032710">
    <property type="entry name" value="NTF2-like_dom_sf"/>
</dbReference>
<evidence type="ECO:0000256" key="1">
    <source>
        <dbReference type="SAM" id="SignalP"/>
    </source>
</evidence>
<name>A0A850H9E3_9SPHN</name>
<evidence type="ECO:0000313" key="3">
    <source>
        <dbReference type="Proteomes" id="UP000561438"/>
    </source>
</evidence>
<keyword evidence="1" id="KW-0732">Signal</keyword>
<proteinExistence type="predicted"/>
<protein>
    <submittedName>
        <fullName evidence="2">Nuclear transport factor 2 family protein</fullName>
    </submittedName>
</protein>
<accession>A0A850H9E3</accession>
<dbReference type="EMBL" id="JABWGV010000006">
    <property type="protein sequence ID" value="NVD45925.1"/>
    <property type="molecule type" value="Genomic_DNA"/>
</dbReference>
<reference evidence="2 3" key="1">
    <citation type="submission" date="2020-06" db="EMBL/GenBank/DDBJ databases">
        <title>Altererythrobacter sp. HHU K3-1.</title>
        <authorList>
            <person name="Zhang D."/>
            <person name="Xue H."/>
        </authorList>
    </citation>
    <scope>NUCLEOTIDE SEQUENCE [LARGE SCALE GENOMIC DNA]</scope>
    <source>
        <strain evidence="2 3">HHU K3-1</strain>
    </source>
</reference>
<organism evidence="2 3">
    <name type="scientific">Qipengyuania atrilutea</name>
    <dbReference type="NCBI Taxonomy" id="2744473"/>
    <lineage>
        <taxon>Bacteria</taxon>
        <taxon>Pseudomonadati</taxon>
        <taxon>Pseudomonadota</taxon>
        <taxon>Alphaproteobacteria</taxon>
        <taxon>Sphingomonadales</taxon>
        <taxon>Erythrobacteraceae</taxon>
        <taxon>Qipengyuania</taxon>
    </lineage>
</organism>
<evidence type="ECO:0000313" key="2">
    <source>
        <dbReference type="EMBL" id="NVD45925.1"/>
    </source>
</evidence>
<dbReference type="AlphaFoldDB" id="A0A850H9E3"/>
<dbReference type="RefSeq" id="WP_176268231.1">
    <property type="nucleotide sequence ID" value="NZ_JABWGV010000006.1"/>
</dbReference>
<feature type="chain" id="PRO_5032509442" evidence="1">
    <location>
        <begin position="31"/>
        <end position="164"/>
    </location>
</feature>
<keyword evidence="3" id="KW-1185">Reference proteome</keyword>
<dbReference type="Proteomes" id="UP000561438">
    <property type="component" value="Unassembled WGS sequence"/>
</dbReference>
<sequence>MSSPISIPLPGRPVVFAIFLALAPAAPAVAQDLPVIAQADEAKIRERLHDYIDGQLEGNAPRVARALHPDLAKRAALPGTERESFPLRRMTADELIALTVRGELKQPRRLWDRTVTLVYHDNEVAIARIDTPWFSDHLQLARFGKDWLIVNALWVPKRARKDTQ</sequence>
<dbReference type="Pfam" id="PF12893">
    <property type="entry name" value="Lumazine_bd_2"/>
    <property type="match status" value="1"/>
</dbReference>
<dbReference type="InterPro" id="IPR039437">
    <property type="entry name" value="FrzH/put_lumazine-bd"/>
</dbReference>
<gene>
    <name evidence="2" type="ORF">HUV48_12995</name>
</gene>
<feature type="signal peptide" evidence="1">
    <location>
        <begin position="1"/>
        <end position="30"/>
    </location>
</feature>
<dbReference type="Gene3D" id="3.10.450.50">
    <property type="match status" value="1"/>
</dbReference>
<comment type="caution">
    <text evidence="2">The sequence shown here is derived from an EMBL/GenBank/DDBJ whole genome shotgun (WGS) entry which is preliminary data.</text>
</comment>
<dbReference type="SUPFAM" id="SSF54427">
    <property type="entry name" value="NTF2-like"/>
    <property type="match status" value="1"/>
</dbReference>